<dbReference type="Pfam" id="PF00079">
    <property type="entry name" value="Serpin"/>
    <property type="match status" value="1"/>
</dbReference>
<dbReference type="EMBL" id="UZAN01041003">
    <property type="protein sequence ID" value="VDP71656.1"/>
    <property type="molecule type" value="Genomic_DNA"/>
</dbReference>
<dbReference type="OrthoDB" id="1063785at2759"/>
<name>A0A183AAX2_9TREM</name>
<dbReference type="Gene3D" id="3.30.497.10">
    <property type="entry name" value="Antithrombin, subunit I, domain 2"/>
    <property type="match status" value="1"/>
</dbReference>
<organism evidence="5">
    <name type="scientific">Echinostoma caproni</name>
    <dbReference type="NCBI Taxonomy" id="27848"/>
    <lineage>
        <taxon>Eukaryota</taxon>
        <taxon>Metazoa</taxon>
        <taxon>Spiralia</taxon>
        <taxon>Lophotrochozoa</taxon>
        <taxon>Platyhelminthes</taxon>
        <taxon>Trematoda</taxon>
        <taxon>Digenea</taxon>
        <taxon>Plagiorchiida</taxon>
        <taxon>Echinostomata</taxon>
        <taxon>Echinostomatoidea</taxon>
        <taxon>Echinostomatidae</taxon>
        <taxon>Echinostoma</taxon>
    </lineage>
</organism>
<dbReference type="SUPFAM" id="SSF56574">
    <property type="entry name" value="Serpins"/>
    <property type="match status" value="1"/>
</dbReference>
<dbReference type="InterPro" id="IPR000215">
    <property type="entry name" value="Serpin_fam"/>
</dbReference>
<reference evidence="5" key="1">
    <citation type="submission" date="2016-06" db="UniProtKB">
        <authorList>
            <consortium name="WormBaseParasite"/>
        </authorList>
    </citation>
    <scope>IDENTIFICATION</scope>
</reference>
<protein>
    <submittedName>
        <fullName evidence="5">SERPIN domain-containing protein</fullName>
    </submittedName>
</protein>
<gene>
    <name evidence="3" type="ORF">ECPE_LOCUS4107</name>
</gene>
<dbReference type="GO" id="GO:0005615">
    <property type="term" value="C:extracellular space"/>
    <property type="evidence" value="ECO:0007669"/>
    <property type="project" value="InterPro"/>
</dbReference>
<sequence length="199" mass="22234">MCKQKVPDIDALYANRHPPVRFTQNFLSTTVRGQGDGDYLSCPIGVLLLLTTFLGSGGARGKTALQIGDALKLTKTLPSTDMSSLREGAKNMYWNLVNSLVSAESALNARRVPVISISNGVFLKEDYKIKEDFKWSLQNDFKAKIDKLNFKDQSASMDAINRWIRNQTRELIPKFLQSPQELPADTKMALFNVFTLKGS</sequence>
<accession>A0A183AAX2</accession>
<feature type="domain" description="Serpin" evidence="2">
    <location>
        <begin position="21"/>
        <end position="198"/>
    </location>
</feature>
<dbReference type="InterPro" id="IPR036186">
    <property type="entry name" value="Serpin_sf"/>
</dbReference>
<dbReference type="Proteomes" id="UP000272942">
    <property type="component" value="Unassembled WGS sequence"/>
</dbReference>
<comment type="similarity">
    <text evidence="1">Belongs to the serpin family.</text>
</comment>
<keyword evidence="4" id="KW-1185">Reference proteome</keyword>
<evidence type="ECO:0000259" key="2">
    <source>
        <dbReference type="Pfam" id="PF00079"/>
    </source>
</evidence>
<dbReference type="InterPro" id="IPR023796">
    <property type="entry name" value="Serpin_dom"/>
</dbReference>
<dbReference type="InterPro" id="IPR042178">
    <property type="entry name" value="Serpin_sf_1"/>
</dbReference>
<proteinExistence type="inferred from homology"/>
<dbReference type="PANTHER" id="PTHR11461">
    <property type="entry name" value="SERINE PROTEASE INHIBITOR, SERPIN"/>
    <property type="match status" value="1"/>
</dbReference>
<evidence type="ECO:0000256" key="1">
    <source>
        <dbReference type="ARBA" id="ARBA00009500"/>
    </source>
</evidence>
<dbReference type="WBParaSite" id="ECPE_0000411501-mRNA-1">
    <property type="protein sequence ID" value="ECPE_0000411501-mRNA-1"/>
    <property type="gene ID" value="ECPE_0000411501"/>
</dbReference>
<dbReference type="PANTHER" id="PTHR11461:SF211">
    <property type="entry name" value="GH10112P-RELATED"/>
    <property type="match status" value="1"/>
</dbReference>
<dbReference type="GO" id="GO:0004867">
    <property type="term" value="F:serine-type endopeptidase inhibitor activity"/>
    <property type="evidence" value="ECO:0007669"/>
    <property type="project" value="InterPro"/>
</dbReference>
<evidence type="ECO:0000313" key="5">
    <source>
        <dbReference type="WBParaSite" id="ECPE_0000411501-mRNA-1"/>
    </source>
</evidence>
<evidence type="ECO:0000313" key="3">
    <source>
        <dbReference type="EMBL" id="VDP71656.1"/>
    </source>
</evidence>
<evidence type="ECO:0000313" key="4">
    <source>
        <dbReference type="Proteomes" id="UP000272942"/>
    </source>
</evidence>
<reference evidence="3 4" key="2">
    <citation type="submission" date="2018-11" db="EMBL/GenBank/DDBJ databases">
        <authorList>
            <consortium name="Pathogen Informatics"/>
        </authorList>
    </citation>
    <scope>NUCLEOTIDE SEQUENCE [LARGE SCALE GENOMIC DNA]</scope>
    <source>
        <strain evidence="3 4">Egypt</strain>
    </source>
</reference>
<dbReference type="AlphaFoldDB" id="A0A183AAX2"/>